<dbReference type="GO" id="GO:0008483">
    <property type="term" value="F:transaminase activity"/>
    <property type="evidence" value="ECO:0007669"/>
    <property type="project" value="UniProtKB-KW"/>
</dbReference>
<dbReference type="InterPro" id="IPR006311">
    <property type="entry name" value="TAT_signal"/>
</dbReference>
<dbReference type="NCBIfam" id="TIGR01409">
    <property type="entry name" value="TAT_signal_seq"/>
    <property type="match status" value="1"/>
</dbReference>
<evidence type="ECO:0000256" key="2">
    <source>
        <dbReference type="ARBA" id="ARBA00022679"/>
    </source>
</evidence>
<name>A0A381Q1S2_9ZZZZ</name>
<dbReference type="PANTHER" id="PTHR43643:SF3">
    <property type="entry name" value="HISTIDINOL-PHOSPHATE AMINOTRANSFERASE"/>
    <property type="match status" value="1"/>
</dbReference>
<organism evidence="5">
    <name type="scientific">marine metagenome</name>
    <dbReference type="NCBI Taxonomy" id="408172"/>
    <lineage>
        <taxon>unclassified sequences</taxon>
        <taxon>metagenomes</taxon>
        <taxon>ecological metagenomes</taxon>
    </lineage>
</organism>
<dbReference type="GO" id="GO:0030170">
    <property type="term" value="F:pyridoxal phosphate binding"/>
    <property type="evidence" value="ECO:0007669"/>
    <property type="project" value="InterPro"/>
</dbReference>
<dbReference type="Pfam" id="PF00155">
    <property type="entry name" value="Aminotran_1_2"/>
    <property type="match status" value="1"/>
</dbReference>
<sequence length="409" mass="44665">MTRHSLPGQNPGTLSSIEEDSMSFSRRAFVKTLGVGGAAALSGAYIPRAYDLPSFWTPTLLAQEGPLLLHNNENPLGPGDRVLNAIREHIAPDGAPVGRYPFQLMRNLVGAIAQRFEVQPGNVIVGTGSTQVLRTAVMRYTSSSKPLVTATPTYEECTQYAQLLGHAVVEIGLNDRLMLDLDEMAEAAKGAGMVFLNNPNNPTATVYPADEINGCIDKILTASPDTRILVDEAYHDYVTDPRHETQIPHAVQNNRILAARTFSKAHGMAGLRTGYGIAHEDMIGELREFHSGNTVNTPGVIAGSISILDVQRLNEESARNTEARQYTIDWFKNAGFEATDSQTNFIFVKTGMNAVEFRDGNRENGVMVGRNFPPYEEEWARISIGTLEQMEQATESFAKVLRVNATAAA</sequence>
<keyword evidence="3" id="KW-0663">Pyridoxal phosphate</keyword>
<evidence type="ECO:0000256" key="3">
    <source>
        <dbReference type="ARBA" id="ARBA00022898"/>
    </source>
</evidence>
<evidence type="ECO:0000259" key="4">
    <source>
        <dbReference type="Pfam" id="PF00155"/>
    </source>
</evidence>
<evidence type="ECO:0000256" key="1">
    <source>
        <dbReference type="ARBA" id="ARBA00022576"/>
    </source>
</evidence>
<dbReference type="AlphaFoldDB" id="A0A381Q1S2"/>
<dbReference type="PROSITE" id="PS51318">
    <property type="entry name" value="TAT"/>
    <property type="match status" value="1"/>
</dbReference>
<dbReference type="SUPFAM" id="SSF53383">
    <property type="entry name" value="PLP-dependent transferases"/>
    <property type="match status" value="1"/>
</dbReference>
<keyword evidence="2" id="KW-0808">Transferase</keyword>
<dbReference type="InterPro" id="IPR050106">
    <property type="entry name" value="HistidinolP_aminotransfase"/>
</dbReference>
<dbReference type="PANTHER" id="PTHR43643">
    <property type="entry name" value="HISTIDINOL-PHOSPHATE AMINOTRANSFERASE 2"/>
    <property type="match status" value="1"/>
</dbReference>
<dbReference type="InterPro" id="IPR015421">
    <property type="entry name" value="PyrdxlP-dep_Trfase_major"/>
</dbReference>
<dbReference type="Gene3D" id="3.40.640.10">
    <property type="entry name" value="Type I PLP-dependent aspartate aminotransferase-like (Major domain)"/>
    <property type="match status" value="1"/>
</dbReference>
<dbReference type="InterPro" id="IPR015424">
    <property type="entry name" value="PyrdxlP-dep_Trfase"/>
</dbReference>
<accession>A0A381Q1S2</accession>
<dbReference type="EMBL" id="UINC01001173">
    <property type="protein sequence ID" value="SUZ73275.1"/>
    <property type="molecule type" value="Genomic_DNA"/>
</dbReference>
<dbReference type="InterPro" id="IPR015422">
    <property type="entry name" value="PyrdxlP-dep_Trfase_small"/>
</dbReference>
<dbReference type="Gene3D" id="3.90.1150.10">
    <property type="entry name" value="Aspartate Aminotransferase, domain 1"/>
    <property type="match status" value="1"/>
</dbReference>
<dbReference type="InterPro" id="IPR019546">
    <property type="entry name" value="TAT_signal_bac_arc"/>
</dbReference>
<gene>
    <name evidence="5" type="ORF">METZ01_LOCUS26129</name>
</gene>
<dbReference type="InterPro" id="IPR004839">
    <property type="entry name" value="Aminotransferase_I/II_large"/>
</dbReference>
<reference evidence="5" key="1">
    <citation type="submission" date="2018-05" db="EMBL/GenBank/DDBJ databases">
        <authorList>
            <person name="Lanie J.A."/>
            <person name="Ng W.-L."/>
            <person name="Kazmierczak K.M."/>
            <person name="Andrzejewski T.M."/>
            <person name="Davidsen T.M."/>
            <person name="Wayne K.J."/>
            <person name="Tettelin H."/>
            <person name="Glass J.I."/>
            <person name="Rusch D."/>
            <person name="Podicherti R."/>
            <person name="Tsui H.-C.T."/>
            <person name="Winkler M.E."/>
        </authorList>
    </citation>
    <scope>NUCLEOTIDE SEQUENCE</scope>
</reference>
<keyword evidence="1" id="KW-0032">Aminotransferase</keyword>
<protein>
    <recommendedName>
        <fullName evidence="4">Aminotransferase class I/classII large domain-containing protein</fullName>
    </recommendedName>
</protein>
<dbReference type="CDD" id="cd00609">
    <property type="entry name" value="AAT_like"/>
    <property type="match status" value="1"/>
</dbReference>
<proteinExistence type="predicted"/>
<feature type="domain" description="Aminotransferase class I/classII large" evidence="4">
    <location>
        <begin position="68"/>
        <end position="396"/>
    </location>
</feature>
<evidence type="ECO:0000313" key="5">
    <source>
        <dbReference type="EMBL" id="SUZ73275.1"/>
    </source>
</evidence>